<evidence type="ECO:0000313" key="1">
    <source>
        <dbReference type="EMBL" id="CAA7600015.1"/>
    </source>
</evidence>
<dbReference type="AlphaFoldDB" id="A0A8S0Y1W2"/>
<keyword evidence="3" id="KW-1185">Reference proteome</keyword>
<gene>
    <name evidence="2" type="ORF">DEACI_0421</name>
    <name evidence="1" type="ORF">DEACI_0664</name>
</gene>
<protein>
    <submittedName>
        <fullName evidence="2">AhpF</fullName>
    </submittedName>
    <submittedName>
        <fullName evidence="1">HAD-like domain protein</fullName>
    </submittedName>
</protein>
<accession>A0A8S0Y1W2</accession>
<dbReference type="EMBL" id="CDGJ01000008">
    <property type="protein sequence ID" value="CEJ06001.1"/>
    <property type="molecule type" value="Genomic_DNA"/>
</dbReference>
<reference evidence="2" key="1">
    <citation type="submission" date="2014-11" db="EMBL/GenBank/DDBJ databases">
        <authorList>
            <person name="Hornung B.V."/>
        </authorList>
    </citation>
    <scope>NUCLEOTIDE SEQUENCE</scope>
    <source>
        <strain evidence="2">INE</strain>
    </source>
</reference>
<dbReference type="InterPro" id="IPR036412">
    <property type="entry name" value="HAD-like_sf"/>
</dbReference>
<dbReference type="InterPro" id="IPR023214">
    <property type="entry name" value="HAD_sf"/>
</dbReference>
<organism evidence="1">
    <name type="scientific">Acididesulfobacillus acetoxydans</name>
    <dbReference type="NCBI Taxonomy" id="1561005"/>
    <lineage>
        <taxon>Bacteria</taxon>
        <taxon>Bacillati</taxon>
        <taxon>Bacillota</taxon>
        <taxon>Clostridia</taxon>
        <taxon>Eubacteriales</taxon>
        <taxon>Peptococcaceae</taxon>
        <taxon>Acididesulfobacillus</taxon>
    </lineage>
</organism>
<reference evidence="1" key="2">
    <citation type="submission" date="2020-01" db="EMBL/GenBank/DDBJ databases">
        <authorList>
            <person name="Hornung B."/>
        </authorList>
    </citation>
    <scope>NUCLEOTIDE SEQUENCE</scope>
    <source>
        <strain evidence="1">PacBioINE</strain>
    </source>
</reference>
<proteinExistence type="predicted"/>
<dbReference type="KEGG" id="aacx:DEACI_0664"/>
<dbReference type="Proteomes" id="UP001071230">
    <property type="component" value="Unassembled WGS sequence"/>
</dbReference>
<sequence length="176" mass="18825">MSVKAGVQTYDGTGVMTIMIGLDIPGRGALNLEVAVFDYNGTLAVDGQMLGPVAEGIRRLVEEYGLEVHILTSDTFGTVNQQCRELPVTIQVLRSKEHTAEKAAYLERFGERQVVAVGNGSNDEDMLKRAALGVVIIGGEGCSSRALTAADVAVNRVEDALGLLLNPKRLVATLRR</sequence>
<dbReference type="SUPFAM" id="SSF56784">
    <property type="entry name" value="HAD-like"/>
    <property type="match status" value="1"/>
</dbReference>
<dbReference type="Proteomes" id="UP000836597">
    <property type="component" value="Chromosome"/>
</dbReference>
<evidence type="ECO:0000313" key="3">
    <source>
        <dbReference type="Proteomes" id="UP001071230"/>
    </source>
</evidence>
<name>A0A8S0Y1W2_9FIRM</name>
<evidence type="ECO:0000313" key="2">
    <source>
        <dbReference type="EMBL" id="CEJ06001.1"/>
    </source>
</evidence>
<dbReference type="EMBL" id="LR746496">
    <property type="protein sequence ID" value="CAA7600015.1"/>
    <property type="molecule type" value="Genomic_DNA"/>
</dbReference>
<dbReference type="Gene3D" id="3.40.50.1000">
    <property type="entry name" value="HAD superfamily/HAD-like"/>
    <property type="match status" value="1"/>
</dbReference>